<reference evidence="3" key="2">
    <citation type="submission" date="2015-07" db="EMBL/GenBank/DDBJ databases">
        <authorList>
            <person name="Noorani M."/>
        </authorList>
    </citation>
    <scope>NUCLEOTIDE SEQUENCE</scope>
    <source>
        <strain evidence="3">Yugu1</strain>
    </source>
</reference>
<dbReference type="InterPro" id="IPR056016">
    <property type="entry name" value="DUF7595"/>
</dbReference>
<gene>
    <name evidence="3" type="ORF">SETIT_9G301700v2</name>
</gene>
<organism evidence="3">
    <name type="scientific">Setaria italica</name>
    <name type="common">Foxtail millet</name>
    <name type="synonym">Panicum italicum</name>
    <dbReference type="NCBI Taxonomy" id="4555"/>
    <lineage>
        <taxon>Eukaryota</taxon>
        <taxon>Viridiplantae</taxon>
        <taxon>Streptophyta</taxon>
        <taxon>Embryophyta</taxon>
        <taxon>Tracheophyta</taxon>
        <taxon>Spermatophyta</taxon>
        <taxon>Magnoliopsida</taxon>
        <taxon>Liliopsida</taxon>
        <taxon>Poales</taxon>
        <taxon>Poaceae</taxon>
        <taxon>PACMAD clade</taxon>
        <taxon>Panicoideae</taxon>
        <taxon>Panicodae</taxon>
        <taxon>Paniceae</taxon>
        <taxon>Cenchrinae</taxon>
        <taxon>Setaria</taxon>
    </lineage>
</organism>
<evidence type="ECO:0000259" key="2">
    <source>
        <dbReference type="Pfam" id="PF24523"/>
    </source>
</evidence>
<dbReference type="PANTHER" id="PTHR36140:SF10">
    <property type="entry name" value="F-BOX DOMAIN-CONTAINING PROTEIN"/>
    <property type="match status" value="1"/>
</dbReference>
<feature type="domain" description="DUF7595" evidence="2">
    <location>
        <begin position="149"/>
        <end position="347"/>
    </location>
</feature>
<dbReference type="Pfam" id="PF24523">
    <property type="entry name" value="DUF7595"/>
    <property type="match status" value="1"/>
</dbReference>
<dbReference type="InterPro" id="IPR036047">
    <property type="entry name" value="F-box-like_dom_sf"/>
</dbReference>
<dbReference type="EMBL" id="CM003536">
    <property type="protein sequence ID" value="RCV43534.1"/>
    <property type="molecule type" value="Genomic_DNA"/>
</dbReference>
<protein>
    <submittedName>
        <fullName evidence="3">Uncharacterized protein</fullName>
    </submittedName>
</protein>
<sequence length="473" mass="51805">MPPRRRARLSSRPYSAVAAAEPCPRGWLAVRRSRPSKRARRVVTTIPQGDGDDDGTPLTDEILVGIFAGLPDFSDLVRCAATCRRWCRLVSGEAAFICRAKRCWTPPSPLIRSLALGFFYSPRHGAAPRFAATASASRRLGLRQPSLNALIQGLDDGLFDASRLVASRNGLLVVELQRRKRERALKLCVCNPMTGEVTVLPPLGGKEIVSPFACTVLTADDYYNNDDKSPVSVVCEPPSSPSSYHLLLVYARRGFTACRTYVSDGCRWGPEAKVWDAAPLGKKAMASMTGTGAVVVRNVAYWHVKNIAFGVRLDTLRAEHVGMPVSGHDPAGNTLLGVSPDGRLRVVQVVESMCATPATVKRRVAINVDTRRATGKEWDLEVIEVVGRFLPAETTWLRLRWMCEKSGVVFFTAGCGDLRKDVYAMSLDKQEVEKVASHHDGGGGIPSSWADLRGYEMDRTSYLSSLVMDEDDP</sequence>
<dbReference type="Pfam" id="PF12937">
    <property type="entry name" value="F-box-like"/>
    <property type="match status" value="1"/>
</dbReference>
<dbReference type="Gene3D" id="1.20.1280.50">
    <property type="match status" value="1"/>
</dbReference>
<dbReference type="InterPro" id="IPR001810">
    <property type="entry name" value="F-box_dom"/>
</dbReference>
<accession>A0A368SMF1</accession>
<name>A0A368SMF1_SETIT</name>
<dbReference type="PANTHER" id="PTHR36140">
    <property type="entry name" value="F-BOX DOMAIN-CONTAINING PROTEIN-RELATED"/>
    <property type="match status" value="1"/>
</dbReference>
<evidence type="ECO:0000313" key="3">
    <source>
        <dbReference type="EMBL" id="RCV43534.1"/>
    </source>
</evidence>
<evidence type="ECO:0000259" key="1">
    <source>
        <dbReference type="Pfam" id="PF12937"/>
    </source>
</evidence>
<dbReference type="AlphaFoldDB" id="A0A368SMF1"/>
<proteinExistence type="predicted"/>
<reference evidence="3" key="1">
    <citation type="journal article" date="2012" name="Nat. Biotechnol.">
        <title>Reference genome sequence of the model plant Setaria.</title>
        <authorList>
            <person name="Bennetzen J.L."/>
            <person name="Schmutz J."/>
            <person name="Wang H."/>
            <person name="Percifield R."/>
            <person name="Hawkins J."/>
            <person name="Pontaroli A.C."/>
            <person name="Estep M."/>
            <person name="Feng L."/>
            <person name="Vaughn J.N."/>
            <person name="Grimwood J."/>
            <person name="Jenkins J."/>
            <person name="Barry K."/>
            <person name="Lindquist E."/>
            <person name="Hellsten U."/>
            <person name="Deshpande S."/>
            <person name="Wang X."/>
            <person name="Wu X."/>
            <person name="Mitros T."/>
            <person name="Triplett J."/>
            <person name="Yang X."/>
            <person name="Ye C.Y."/>
            <person name="Mauro-Herrera M."/>
            <person name="Wang L."/>
            <person name="Li P."/>
            <person name="Sharma M."/>
            <person name="Sharma R."/>
            <person name="Ronald P.C."/>
            <person name="Panaud O."/>
            <person name="Kellogg E.A."/>
            <person name="Brutnell T.P."/>
            <person name="Doust A.N."/>
            <person name="Tuskan G.A."/>
            <person name="Rokhsar D."/>
            <person name="Devos K.M."/>
        </authorList>
    </citation>
    <scope>NUCLEOTIDE SEQUENCE [LARGE SCALE GENOMIC DNA]</scope>
    <source>
        <strain evidence="3">Yugu1</strain>
    </source>
</reference>
<feature type="domain" description="F-box" evidence="1">
    <location>
        <begin position="60"/>
        <end position="92"/>
    </location>
</feature>
<dbReference type="SUPFAM" id="SSF81383">
    <property type="entry name" value="F-box domain"/>
    <property type="match status" value="1"/>
</dbReference>
<dbReference type="OrthoDB" id="673847at2759"/>